<name>A0AAV4RNP0_9ARAC</name>
<evidence type="ECO:0000256" key="1">
    <source>
        <dbReference type="SAM" id="MobiDB-lite"/>
    </source>
</evidence>
<reference evidence="2 3" key="1">
    <citation type="submission" date="2021-06" db="EMBL/GenBank/DDBJ databases">
        <title>Caerostris darwini draft genome.</title>
        <authorList>
            <person name="Kono N."/>
            <person name="Arakawa K."/>
        </authorList>
    </citation>
    <scope>NUCLEOTIDE SEQUENCE [LARGE SCALE GENOMIC DNA]</scope>
</reference>
<accession>A0AAV4RNP0</accession>
<comment type="caution">
    <text evidence="2">The sequence shown here is derived from an EMBL/GenBank/DDBJ whole genome shotgun (WGS) entry which is preliminary data.</text>
</comment>
<evidence type="ECO:0000313" key="3">
    <source>
        <dbReference type="Proteomes" id="UP001054837"/>
    </source>
</evidence>
<sequence>MDGQEWQGQEWHGQEWHGQERQGQEWAFRNGRGRNGRTRMAGAGRAWARMNDLELKKIIKEQFVDVKRNDRMKCFANDIRCDRIERISGFEDNEKNHRIEQ</sequence>
<dbReference type="AlphaFoldDB" id="A0AAV4RNP0"/>
<feature type="region of interest" description="Disordered" evidence="1">
    <location>
        <begin position="1"/>
        <end position="43"/>
    </location>
</feature>
<keyword evidence="3" id="KW-1185">Reference proteome</keyword>
<dbReference type="EMBL" id="BPLQ01006536">
    <property type="protein sequence ID" value="GIY23355.1"/>
    <property type="molecule type" value="Genomic_DNA"/>
</dbReference>
<gene>
    <name evidence="2" type="ORF">CDAR_394901</name>
</gene>
<protein>
    <submittedName>
        <fullName evidence="2">Uncharacterized protein</fullName>
    </submittedName>
</protein>
<proteinExistence type="predicted"/>
<dbReference type="Proteomes" id="UP001054837">
    <property type="component" value="Unassembled WGS sequence"/>
</dbReference>
<evidence type="ECO:0000313" key="2">
    <source>
        <dbReference type="EMBL" id="GIY23355.1"/>
    </source>
</evidence>
<feature type="compositionally biased region" description="Low complexity" evidence="1">
    <location>
        <begin position="1"/>
        <end position="11"/>
    </location>
</feature>
<organism evidence="2 3">
    <name type="scientific">Caerostris darwini</name>
    <dbReference type="NCBI Taxonomy" id="1538125"/>
    <lineage>
        <taxon>Eukaryota</taxon>
        <taxon>Metazoa</taxon>
        <taxon>Ecdysozoa</taxon>
        <taxon>Arthropoda</taxon>
        <taxon>Chelicerata</taxon>
        <taxon>Arachnida</taxon>
        <taxon>Araneae</taxon>
        <taxon>Araneomorphae</taxon>
        <taxon>Entelegynae</taxon>
        <taxon>Araneoidea</taxon>
        <taxon>Araneidae</taxon>
        <taxon>Caerostris</taxon>
    </lineage>
</organism>
<feature type="compositionally biased region" description="Basic and acidic residues" evidence="1">
    <location>
        <begin position="12"/>
        <end position="23"/>
    </location>
</feature>